<feature type="transmembrane region" description="Helical" evidence="9">
    <location>
        <begin position="9"/>
        <end position="28"/>
    </location>
</feature>
<keyword evidence="6 9" id="KW-1133">Transmembrane helix</keyword>
<dbReference type="PROSITE" id="PS01303">
    <property type="entry name" value="BCCT"/>
    <property type="match status" value="1"/>
</dbReference>
<feature type="transmembrane region" description="Helical" evidence="9">
    <location>
        <begin position="352"/>
        <end position="375"/>
    </location>
</feature>
<keyword evidence="11" id="KW-1185">Reference proteome</keyword>
<dbReference type="AlphaFoldDB" id="J0R3S0"/>
<comment type="subcellular location">
    <subcellularLocation>
        <location evidence="1">Cell membrane</location>
        <topology evidence="1">Multi-pass membrane protein</topology>
    </subcellularLocation>
</comment>
<reference evidence="10 11" key="1">
    <citation type="submission" date="2012-03" db="EMBL/GenBank/DDBJ databases">
        <title>The Genome Sequence of Bartonella tamiae Th239.</title>
        <authorList>
            <consortium name="The Broad Institute Genome Sequencing Platform"/>
            <consortium name="The Broad Institute Genome Sequencing Center for Infectious Disease"/>
            <person name="Feldgarden M."/>
            <person name="Kirby J."/>
            <person name="Kosoy M."/>
            <person name="Birtles R."/>
            <person name="Probert W.S."/>
            <person name="Chiaraviglio L."/>
            <person name="Young S.K."/>
            <person name="Zeng Q."/>
            <person name="Gargeya S."/>
            <person name="Fitzgerald M."/>
            <person name="Haas B."/>
            <person name="Abouelleil A."/>
            <person name="Alvarado L."/>
            <person name="Arachchi H.M."/>
            <person name="Berlin A."/>
            <person name="Chapman S.B."/>
            <person name="Gearin G."/>
            <person name="Goldberg J."/>
            <person name="Griggs A."/>
            <person name="Gujja S."/>
            <person name="Hansen M."/>
            <person name="Heiman D."/>
            <person name="Howarth C."/>
            <person name="Larimer J."/>
            <person name="Lui A."/>
            <person name="MacDonald P.J.P."/>
            <person name="McCowen C."/>
            <person name="Montmayeur A."/>
            <person name="Murphy C."/>
            <person name="Neiman D."/>
            <person name="Pearson M."/>
            <person name="Priest M."/>
            <person name="Roberts A."/>
            <person name="Saif S."/>
            <person name="Shea T."/>
            <person name="Sisk P."/>
            <person name="Stolte C."/>
            <person name="Sykes S."/>
            <person name="Wortman J."/>
            <person name="Nusbaum C."/>
            <person name="Birren B."/>
        </authorList>
    </citation>
    <scope>NUCLEOTIDE SEQUENCE [LARGE SCALE GENOMIC DNA]</scope>
    <source>
        <strain evidence="10 11">Th239</strain>
    </source>
</reference>
<dbReference type="PANTHER" id="PTHR30047">
    <property type="entry name" value="HIGH-AFFINITY CHOLINE TRANSPORT PROTEIN-RELATED"/>
    <property type="match status" value="1"/>
</dbReference>
<sequence length="629" mass="70454">MKFHLIDKITFWGSVALLLLVTMPLIFYPEAGEQWINQAKAILTDEFGFIYLALGLAAFCFMIYIIFSDIGQIKLGEPDEDVEFGTLSWGAMLFCGGIGASILYWGTIEWAYYYIQPPFNAIPESHEAVRWATTYGLFHWGFIAWSIYLVPALPIAYFYYVRKKEVLKVSVSLMPVIGEKKSKGLTGKLIDVMFVFGMLGGGATTLGISAPLITEGLHVLFGFPTTLLAQLGVLLICTCIFAYSSYAGMEKGIKFFSNINFWGAMGFLAFVLIVGPTVFLLNTGLDAIGRMLTNFFRMATWTEPFGGLSDFDDTHFPQDWTIFYWAWWLVFAPSMGLFIARISRGRTMKQMVAGSLFFGSLGCFLFFIVLGNYSLSLQLSGALDVIQILKDQGPTSAIYATLGQLPFSYLAILVFTILCVIFTATTFDSISYILAAVVQKKINKEPMRWNRLFWAFALSFLPTTLLFMGGLSTLQTAAIVGGLPLLFIVALQMVSIVKAANFDLRNQEEYSDPVINITETDEIDPWSTEGIALAKFEQLRDEAQEASENERLANNDLFAVRKKIRSLALQWDADVAEHKIPDELLEEQKRATDALKEARTTKETASKAAQQARMEFTRLTREKNENDDT</sequence>
<evidence type="ECO:0000256" key="1">
    <source>
        <dbReference type="ARBA" id="ARBA00004651"/>
    </source>
</evidence>
<evidence type="ECO:0000256" key="6">
    <source>
        <dbReference type="ARBA" id="ARBA00022989"/>
    </source>
</evidence>
<evidence type="ECO:0000256" key="4">
    <source>
        <dbReference type="ARBA" id="ARBA00022475"/>
    </source>
</evidence>
<keyword evidence="4" id="KW-1003">Cell membrane</keyword>
<evidence type="ECO:0000256" key="8">
    <source>
        <dbReference type="SAM" id="MobiDB-lite"/>
    </source>
</evidence>
<dbReference type="Proteomes" id="UP000008952">
    <property type="component" value="Unassembled WGS sequence"/>
</dbReference>
<dbReference type="InterPro" id="IPR018093">
    <property type="entry name" value="BCCT_CS"/>
</dbReference>
<dbReference type="HOGENOM" id="CLU_010118_6_0_5"/>
<keyword evidence="3" id="KW-0813">Transport</keyword>
<feature type="transmembrane region" description="Helical" evidence="9">
    <location>
        <begin position="409"/>
        <end position="437"/>
    </location>
</feature>
<keyword evidence="5 9" id="KW-0812">Transmembrane</keyword>
<comment type="similarity">
    <text evidence="2">Belongs to the BCCT transporter (TC 2.A.15) family.</text>
</comment>
<feature type="transmembrane region" description="Helical" evidence="9">
    <location>
        <begin position="219"/>
        <end position="243"/>
    </location>
</feature>
<gene>
    <name evidence="10" type="ORF">ME5_00680</name>
</gene>
<dbReference type="STRING" id="1094558.ME5_00680"/>
<feature type="compositionally biased region" description="Basic and acidic residues" evidence="8">
    <location>
        <begin position="615"/>
        <end position="629"/>
    </location>
</feature>
<name>J0R3S0_9HYPH</name>
<feature type="transmembrane region" description="Helical" evidence="9">
    <location>
        <begin position="449"/>
        <end position="471"/>
    </location>
</feature>
<feature type="transmembrane region" description="Helical" evidence="9">
    <location>
        <begin position="255"/>
        <end position="281"/>
    </location>
</feature>
<dbReference type="EMBL" id="AIMB01000007">
    <property type="protein sequence ID" value="EJF90279.1"/>
    <property type="molecule type" value="Genomic_DNA"/>
</dbReference>
<dbReference type="PANTHER" id="PTHR30047:SF7">
    <property type="entry name" value="HIGH-AFFINITY CHOLINE TRANSPORT PROTEIN"/>
    <property type="match status" value="1"/>
</dbReference>
<feature type="transmembrane region" description="Helical" evidence="9">
    <location>
        <begin position="137"/>
        <end position="160"/>
    </location>
</feature>
<feature type="transmembrane region" description="Helical" evidence="9">
    <location>
        <begin position="322"/>
        <end position="340"/>
    </location>
</feature>
<evidence type="ECO:0000256" key="2">
    <source>
        <dbReference type="ARBA" id="ARBA00005658"/>
    </source>
</evidence>
<dbReference type="PATRIC" id="fig|1094558.3.peg.742"/>
<evidence type="ECO:0000313" key="10">
    <source>
        <dbReference type="EMBL" id="EJF90279.1"/>
    </source>
</evidence>
<evidence type="ECO:0000256" key="7">
    <source>
        <dbReference type="ARBA" id="ARBA00023136"/>
    </source>
</evidence>
<feature type="transmembrane region" description="Helical" evidence="9">
    <location>
        <begin position="477"/>
        <end position="497"/>
    </location>
</feature>
<dbReference type="OrthoDB" id="9775735at2"/>
<comment type="caution">
    <text evidence="10">The sequence shown here is derived from an EMBL/GenBank/DDBJ whole genome shotgun (WGS) entry which is preliminary data.</text>
</comment>
<dbReference type="GO" id="GO:0005886">
    <property type="term" value="C:plasma membrane"/>
    <property type="evidence" value="ECO:0007669"/>
    <property type="project" value="UniProtKB-SubCell"/>
</dbReference>
<dbReference type="InterPro" id="IPR000060">
    <property type="entry name" value="BCCT_transptr"/>
</dbReference>
<protein>
    <submittedName>
        <fullName evidence="10">Betaine/carnitine/choline transporter (BCCT) family transporter</fullName>
    </submittedName>
</protein>
<feature type="transmembrane region" description="Helical" evidence="9">
    <location>
        <begin position="87"/>
        <end position="106"/>
    </location>
</feature>
<accession>J0R3S0</accession>
<evidence type="ECO:0000256" key="9">
    <source>
        <dbReference type="SAM" id="Phobius"/>
    </source>
</evidence>
<feature type="transmembrane region" description="Helical" evidence="9">
    <location>
        <begin position="189"/>
        <end position="213"/>
    </location>
</feature>
<dbReference type="eggNOG" id="COG1292">
    <property type="taxonomic scope" value="Bacteria"/>
</dbReference>
<feature type="transmembrane region" description="Helical" evidence="9">
    <location>
        <begin position="48"/>
        <end position="67"/>
    </location>
</feature>
<dbReference type="GO" id="GO:0022857">
    <property type="term" value="F:transmembrane transporter activity"/>
    <property type="evidence" value="ECO:0007669"/>
    <property type="project" value="InterPro"/>
</dbReference>
<dbReference type="RefSeq" id="WP_008038435.1">
    <property type="nucleotide sequence ID" value="NZ_JH725147.1"/>
</dbReference>
<dbReference type="Pfam" id="PF02028">
    <property type="entry name" value="BCCT"/>
    <property type="match status" value="1"/>
</dbReference>
<evidence type="ECO:0000313" key="11">
    <source>
        <dbReference type="Proteomes" id="UP000008952"/>
    </source>
</evidence>
<proteinExistence type="inferred from homology"/>
<evidence type="ECO:0000256" key="5">
    <source>
        <dbReference type="ARBA" id="ARBA00022692"/>
    </source>
</evidence>
<evidence type="ECO:0000256" key="3">
    <source>
        <dbReference type="ARBA" id="ARBA00022448"/>
    </source>
</evidence>
<feature type="region of interest" description="Disordered" evidence="8">
    <location>
        <begin position="594"/>
        <end position="629"/>
    </location>
</feature>
<feature type="compositionally biased region" description="Basic and acidic residues" evidence="8">
    <location>
        <begin position="594"/>
        <end position="605"/>
    </location>
</feature>
<keyword evidence="7 9" id="KW-0472">Membrane</keyword>
<organism evidence="10 11">
    <name type="scientific">Bartonella tamiae Th239</name>
    <dbReference type="NCBI Taxonomy" id="1094558"/>
    <lineage>
        <taxon>Bacteria</taxon>
        <taxon>Pseudomonadati</taxon>
        <taxon>Pseudomonadota</taxon>
        <taxon>Alphaproteobacteria</taxon>
        <taxon>Hyphomicrobiales</taxon>
        <taxon>Bartonellaceae</taxon>
        <taxon>Bartonella</taxon>
    </lineage>
</organism>
<dbReference type="NCBIfam" id="TIGR00842">
    <property type="entry name" value="bcct"/>
    <property type="match status" value="1"/>
</dbReference>